<evidence type="ECO:0000256" key="1">
    <source>
        <dbReference type="ARBA" id="ARBA00004123"/>
    </source>
</evidence>
<proteinExistence type="predicted"/>
<gene>
    <name evidence="5" type="ORF">NliqN6_6623</name>
</gene>
<dbReference type="GO" id="GO:0005634">
    <property type="term" value="C:nucleus"/>
    <property type="evidence" value="ECO:0007669"/>
    <property type="project" value="UniProtKB-SubCell"/>
</dbReference>
<comment type="subcellular location">
    <subcellularLocation>
        <location evidence="1">Nucleus</location>
    </subcellularLocation>
</comment>
<organism evidence="5 6">
    <name type="scientific">Naganishia liquefaciens</name>
    <dbReference type="NCBI Taxonomy" id="104408"/>
    <lineage>
        <taxon>Eukaryota</taxon>
        <taxon>Fungi</taxon>
        <taxon>Dikarya</taxon>
        <taxon>Basidiomycota</taxon>
        <taxon>Agaricomycotina</taxon>
        <taxon>Tremellomycetes</taxon>
        <taxon>Filobasidiales</taxon>
        <taxon>Filobasidiaceae</taxon>
        <taxon>Naganishia</taxon>
    </lineage>
</organism>
<evidence type="ECO:0000313" key="6">
    <source>
        <dbReference type="Proteomes" id="UP000620104"/>
    </source>
</evidence>
<dbReference type="OrthoDB" id="4703at2759"/>
<dbReference type="EMBL" id="BLZA01000057">
    <property type="protein sequence ID" value="GHJ90221.1"/>
    <property type="molecule type" value="Genomic_DNA"/>
</dbReference>
<dbReference type="Gene3D" id="2.130.10.10">
    <property type="entry name" value="YVTN repeat-like/Quinoprotein amine dehydrogenase"/>
    <property type="match status" value="1"/>
</dbReference>
<dbReference type="Proteomes" id="UP000620104">
    <property type="component" value="Unassembled WGS sequence"/>
</dbReference>
<dbReference type="InterPro" id="IPR015943">
    <property type="entry name" value="WD40/YVTN_repeat-like_dom_sf"/>
</dbReference>
<dbReference type="SUPFAM" id="SSF50978">
    <property type="entry name" value="WD40 repeat-like"/>
    <property type="match status" value="1"/>
</dbReference>
<keyword evidence="3" id="KW-0539">Nucleus</keyword>
<sequence>MSESGSTRTSLRKRPRVRYDTLGSFEGVDLGDDEAELRRLRPMSDSEDDDQHGDVTGSAAKKGKGKAPARGSSQRSTGRSREASESEFELDQDAEEAGQDDDYEHDVVDDDSGGEGQNYEYDDDDIIDFSKDDEGGRKGKKKRTQAPARTAYNSDEDAFLAAQFSKRNKLVNANSQKAGTPQLTQFGGAAAKAFKQGNWQVLVRNTLPLHPTGQQFLLDPPDLAKLSRILTVDTPENPRGQGLNEEQRAAVLHGHWTKVPLETPWNWWMGQAWWPDCYQSFDTVDGQRKRRKIDWKIEEPKYHWRAKVNVSLALTDVGRMEMSEIKHMTIVQAREYLPLREGNAEPTIIIGLRTEEDEGADVDPPEAYKFQALQAMQFRGGSLRQCQVFDAGQYVSGMDWCPMSEEDSARHGFRQFLAVSTMTPAPVNDISHPATNTRGCIQIWSLTPRSLEERDLAKAQMPADVLADYEEGYDSDMVCEMVVCIEGAEVRELKWLPFSCCDEVSGGSTERIPKIGIVSALLCTGELAFFAIPDPEIVRSTKPSEAENYLPFTSFIQLEPLLILQLEDAVGLTMDWASADRVAIGYNDGSIAVWDEVTTLLREARHEQPPRRDAPPTHFLYAHPTAITTLVWTRFPVADAEGNLILDQPTPYLLSGSVDPNIMMHDLRDPSAIVFVDKYIRFTSTLAWHGMLDFPITQDSEHILHFIRLRQISTYSFHRLFAQQGPIRTIACSDYHGMVASGGVDGCVTWMNAARASTRARKARVSQQTLYRLDYSRISGLYRMVDGFAPEVPNHAARIYSQPIDAPKPKKALTADDWRTVSAGFPLEVQITKTAWQNNGGIGRAGLLASGSGSGICRIDFMKGHLYRSYDQSLAEDLGFIARPKTDNVGEPKEEEMAVVSENEEMAD</sequence>
<evidence type="ECO:0000313" key="5">
    <source>
        <dbReference type="EMBL" id="GHJ90221.1"/>
    </source>
</evidence>
<comment type="caution">
    <text evidence="5">The sequence shown here is derived from an EMBL/GenBank/DDBJ whole genome shotgun (WGS) entry which is preliminary data.</text>
</comment>
<evidence type="ECO:0000256" key="3">
    <source>
        <dbReference type="ARBA" id="ARBA00023242"/>
    </source>
</evidence>
<keyword evidence="6" id="KW-1185">Reference proteome</keyword>
<feature type="region of interest" description="Disordered" evidence="4">
    <location>
        <begin position="1"/>
        <end position="150"/>
    </location>
</feature>
<evidence type="ECO:0008006" key="7">
    <source>
        <dbReference type="Google" id="ProtNLM"/>
    </source>
</evidence>
<protein>
    <recommendedName>
        <fullName evidence="7">Transcription factor TFIIIC complex subunit Tfc6</fullName>
    </recommendedName>
</protein>
<feature type="compositionally biased region" description="Basic and acidic residues" evidence="4">
    <location>
        <begin position="128"/>
        <end position="137"/>
    </location>
</feature>
<dbReference type="SMART" id="SM00320">
    <property type="entry name" value="WD40"/>
    <property type="match status" value="3"/>
</dbReference>
<evidence type="ECO:0000256" key="2">
    <source>
        <dbReference type="ARBA" id="ARBA00023163"/>
    </source>
</evidence>
<accession>A0A8H3YK61</accession>
<keyword evidence="2" id="KW-0804">Transcription</keyword>
<reference evidence="5" key="1">
    <citation type="submission" date="2020-07" db="EMBL/GenBank/DDBJ databases">
        <title>Draft Genome Sequence of a Deep-Sea Yeast, Naganishia (Cryptococcus) liquefaciens strain N6.</title>
        <authorList>
            <person name="Han Y.W."/>
            <person name="Kajitani R."/>
            <person name="Morimoto H."/>
            <person name="Parhat M."/>
            <person name="Tsubouchi H."/>
            <person name="Bakenova O."/>
            <person name="Ogata M."/>
            <person name="Argunhan B."/>
            <person name="Aoki R."/>
            <person name="Kajiwara S."/>
            <person name="Itoh T."/>
            <person name="Iwasaki H."/>
        </authorList>
    </citation>
    <scope>NUCLEOTIDE SEQUENCE</scope>
    <source>
        <strain evidence="5">N6</strain>
    </source>
</reference>
<dbReference type="InterPro" id="IPR001680">
    <property type="entry name" value="WD40_rpt"/>
</dbReference>
<dbReference type="GO" id="GO:0000127">
    <property type="term" value="C:transcription factor TFIIIC complex"/>
    <property type="evidence" value="ECO:0007669"/>
    <property type="project" value="TreeGrafter"/>
</dbReference>
<dbReference type="PANTHER" id="PTHR15052">
    <property type="entry name" value="RNA POLYMERASE III TRANSCRIPTION INITIATION FACTOR COMPLEX SUBUNIT"/>
    <property type="match status" value="1"/>
</dbReference>
<dbReference type="InterPro" id="IPR052416">
    <property type="entry name" value="GTF3C_component"/>
</dbReference>
<feature type="compositionally biased region" description="Basic and acidic residues" evidence="4">
    <location>
        <begin position="885"/>
        <end position="896"/>
    </location>
</feature>
<feature type="compositionally biased region" description="Low complexity" evidence="4">
    <location>
        <begin position="68"/>
        <end position="77"/>
    </location>
</feature>
<dbReference type="AlphaFoldDB" id="A0A8H3YK61"/>
<name>A0A8H3YK61_9TREE</name>
<dbReference type="PANTHER" id="PTHR15052:SF2">
    <property type="entry name" value="GENERAL TRANSCRIPTION FACTOR 3C POLYPEPTIDE 2"/>
    <property type="match status" value="1"/>
</dbReference>
<evidence type="ECO:0000256" key="4">
    <source>
        <dbReference type="SAM" id="MobiDB-lite"/>
    </source>
</evidence>
<feature type="region of interest" description="Disordered" evidence="4">
    <location>
        <begin position="885"/>
        <end position="908"/>
    </location>
</feature>
<dbReference type="InterPro" id="IPR036322">
    <property type="entry name" value="WD40_repeat_dom_sf"/>
</dbReference>
<feature type="compositionally biased region" description="Acidic residues" evidence="4">
    <location>
        <begin position="85"/>
        <end position="113"/>
    </location>
</feature>
<dbReference type="GO" id="GO:0006383">
    <property type="term" value="P:transcription by RNA polymerase III"/>
    <property type="evidence" value="ECO:0007669"/>
    <property type="project" value="TreeGrafter"/>
</dbReference>